<organism evidence="1">
    <name type="scientific">Postelsia palmaeformis</name>
    <dbReference type="NCBI Taxonomy" id="105414"/>
    <lineage>
        <taxon>Eukaryota</taxon>
        <taxon>Sar</taxon>
        <taxon>Stramenopiles</taxon>
        <taxon>Ochrophyta</taxon>
        <taxon>PX clade</taxon>
        <taxon>Phaeophyceae</taxon>
        <taxon>Laminariales</taxon>
        <taxon>Laminariaceae</taxon>
        <taxon>Postelsia</taxon>
    </lineage>
</organism>
<proteinExistence type="predicted"/>
<name>A0A8F0F870_9PHAE</name>
<gene>
    <name evidence="1" type="primary">orf137</name>
</gene>
<protein>
    <submittedName>
        <fullName evidence="1">Uncharacterized protein</fullName>
    </submittedName>
</protein>
<dbReference type="AlphaFoldDB" id="A0A8F0F870"/>
<dbReference type="EMBL" id="MZ156031">
    <property type="protein sequence ID" value="QWK42344.1"/>
    <property type="molecule type" value="Genomic_DNA"/>
</dbReference>
<keyword evidence="1" id="KW-0934">Plastid</keyword>
<sequence length="137" mass="16279">MLNKNRKTLQIFYLIKDLDPIFFEFLIDNIKYPNKKLILNKDESLEASNINIILSFIYCNVFSTKQLSKTTANNAKDNLLYHMNKSKRRVITKFLKKELKQQFQKNFFLNINQTKTYEMGSSKILTSIKILQNFNLI</sequence>
<accession>A0A8F0F870</accession>
<evidence type="ECO:0000313" key="1">
    <source>
        <dbReference type="EMBL" id="QWK42344.1"/>
    </source>
</evidence>
<reference evidence="1" key="1">
    <citation type="journal article" date="2021" name="Genome Biol. Evol.">
        <title>Genomic rearrangements and sequence evolution across brown algal organelles.</title>
        <authorList>
            <person name="Starko S."/>
            <person name="Bringloe T.T."/>
            <person name="Gomez M.S."/>
            <person name="Darby H."/>
            <person name="Graham S.W."/>
            <person name="Martone P.T."/>
        </authorList>
    </citation>
    <scope>NUCLEOTIDE SEQUENCE</scope>
</reference>
<geneLocation type="plastid" evidence="1"/>